<dbReference type="Gramene" id="CDY14990">
    <property type="protein sequence ID" value="CDY14990"/>
    <property type="gene ID" value="GSBRNA2T00085006001"/>
</dbReference>
<name>A0A078FKL3_BRANA</name>
<sequence length="103" mass="11475">MSTSLHSEWETYGLMIVMKEDELEVEQKSEGKYEVTVEAVEELIPEVEELIAEVELVEVDMKVLVVKEVVSGHGDVEGLVVVVGCVLLWLEADNHIHNQTIGA</sequence>
<dbReference type="AlphaFoldDB" id="A0A078FKL3"/>
<keyword evidence="2" id="KW-1185">Reference proteome</keyword>
<accession>A0A078FKL3</accession>
<evidence type="ECO:0000313" key="1">
    <source>
        <dbReference type="EMBL" id="CDY14990.1"/>
    </source>
</evidence>
<organism evidence="1 2">
    <name type="scientific">Brassica napus</name>
    <name type="common">Rape</name>
    <dbReference type="NCBI Taxonomy" id="3708"/>
    <lineage>
        <taxon>Eukaryota</taxon>
        <taxon>Viridiplantae</taxon>
        <taxon>Streptophyta</taxon>
        <taxon>Embryophyta</taxon>
        <taxon>Tracheophyta</taxon>
        <taxon>Spermatophyta</taxon>
        <taxon>Magnoliopsida</taxon>
        <taxon>eudicotyledons</taxon>
        <taxon>Gunneridae</taxon>
        <taxon>Pentapetalae</taxon>
        <taxon>rosids</taxon>
        <taxon>malvids</taxon>
        <taxon>Brassicales</taxon>
        <taxon>Brassicaceae</taxon>
        <taxon>Brassiceae</taxon>
        <taxon>Brassica</taxon>
    </lineage>
</organism>
<dbReference type="PaxDb" id="3708-A0A078FKL3"/>
<protein>
    <submittedName>
        <fullName evidence="1">BnaA10g08660D protein</fullName>
    </submittedName>
</protein>
<dbReference type="Proteomes" id="UP000028999">
    <property type="component" value="Unassembled WGS sequence"/>
</dbReference>
<dbReference type="EMBL" id="LK032049">
    <property type="protein sequence ID" value="CDY14990.1"/>
    <property type="molecule type" value="Genomic_DNA"/>
</dbReference>
<gene>
    <name evidence="1" type="primary">BnaA10g08660D</name>
    <name evidence="1" type="ORF">GSBRNA2T00085006001</name>
</gene>
<proteinExistence type="predicted"/>
<evidence type="ECO:0000313" key="2">
    <source>
        <dbReference type="Proteomes" id="UP000028999"/>
    </source>
</evidence>
<reference evidence="1 2" key="1">
    <citation type="journal article" date="2014" name="Science">
        <title>Plant genetics. Early allopolyploid evolution in the post-Neolithic Brassica napus oilseed genome.</title>
        <authorList>
            <person name="Chalhoub B."/>
            <person name="Denoeud F."/>
            <person name="Liu S."/>
            <person name="Parkin I.A."/>
            <person name="Tang H."/>
            <person name="Wang X."/>
            <person name="Chiquet J."/>
            <person name="Belcram H."/>
            <person name="Tong C."/>
            <person name="Samans B."/>
            <person name="Correa M."/>
            <person name="Da Silva C."/>
            <person name="Just J."/>
            <person name="Falentin C."/>
            <person name="Koh C.S."/>
            <person name="Le Clainche I."/>
            <person name="Bernard M."/>
            <person name="Bento P."/>
            <person name="Noel B."/>
            <person name="Labadie K."/>
            <person name="Alberti A."/>
            <person name="Charles M."/>
            <person name="Arnaud D."/>
            <person name="Guo H."/>
            <person name="Daviaud C."/>
            <person name="Alamery S."/>
            <person name="Jabbari K."/>
            <person name="Zhao M."/>
            <person name="Edger P.P."/>
            <person name="Chelaifa H."/>
            <person name="Tack D."/>
            <person name="Lassalle G."/>
            <person name="Mestiri I."/>
            <person name="Schnel N."/>
            <person name="Le Paslier M.C."/>
            <person name="Fan G."/>
            <person name="Renault V."/>
            <person name="Bayer P.E."/>
            <person name="Golicz A.A."/>
            <person name="Manoli S."/>
            <person name="Lee T.H."/>
            <person name="Thi V.H."/>
            <person name="Chalabi S."/>
            <person name="Hu Q."/>
            <person name="Fan C."/>
            <person name="Tollenaere R."/>
            <person name="Lu Y."/>
            <person name="Battail C."/>
            <person name="Shen J."/>
            <person name="Sidebottom C.H."/>
            <person name="Wang X."/>
            <person name="Canaguier A."/>
            <person name="Chauveau A."/>
            <person name="Berard A."/>
            <person name="Deniot G."/>
            <person name="Guan M."/>
            <person name="Liu Z."/>
            <person name="Sun F."/>
            <person name="Lim Y.P."/>
            <person name="Lyons E."/>
            <person name="Town C.D."/>
            <person name="Bancroft I."/>
            <person name="Wang X."/>
            <person name="Meng J."/>
            <person name="Ma J."/>
            <person name="Pires J.C."/>
            <person name="King G.J."/>
            <person name="Brunel D."/>
            <person name="Delourme R."/>
            <person name="Renard M."/>
            <person name="Aury J.M."/>
            <person name="Adams K.L."/>
            <person name="Batley J."/>
            <person name="Snowdon R.J."/>
            <person name="Tost J."/>
            <person name="Edwards D."/>
            <person name="Zhou Y."/>
            <person name="Hua W."/>
            <person name="Sharpe A.G."/>
            <person name="Paterson A.H."/>
            <person name="Guan C."/>
            <person name="Wincker P."/>
        </authorList>
    </citation>
    <scope>NUCLEOTIDE SEQUENCE [LARGE SCALE GENOMIC DNA]</scope>
    <source>
        <strain evidence="2">cv. Darmor-bzh</strain>
    </source>
</reference>